<sequence>MSRTLSELKEELRYIISSMSQTEHHELEGNIPFSDFGIDSMMISTLITRLDQEYGVDIPIRELMIELDTIDKLSKYISDRIVTPVSVEPTHAAETSDDPGDSNSTVNVVNENSQVYVNNILEFLAQQKSTMESIISKQIEVVDRLVSSGGTNQKHMARNSTKDISRSVVTLTTVQQNEKNPSSTSHFVPFVSKVPDILTQNQKKYLVNLQEKIINSTKNSKAVAQEYRSVLADPDEIAGFSLDSKEITYQLTVEKGIGSHAIDVDGNQYIDLAMGYGSLLFGHSPDFQTKALKAEIDSGIQLGYRHRLVGSVSENISRLTGMDRVAFCTTGTEAVMSAIKMARASSGKNKIAIFTGCYHGHSDLTLVTKFDEQAVVVALGVSKTISQDVIVLNYNDAESLDIIRQEKDNLAAVLIEPIQSRRPDVQPESFLKGLREVTAKSNVFLIFDEVITGFRCHVGGAAALFNTKPDMVIYGKTVANGLPIGVIAGKAEVMDAADGGAWNYSDSTFPRAKQTYFAGTFFKHPLSLASANAVLEQFIQNPNWIQETLTAKTEKLVSEINRIFDKYKAPLYVRNFSSLFKFFCTDSNSLLEIFFLALRLNGIYIWSGRTCFLSTAHTEQDLTNIIQTIDVVIRDMHDNQLYSIKDGVIVT</sequence>
<dbReference type="EMBL" id="BAAACX010000004">
    <property type="protein sequence ID" value="GAA0375733.1"/>
    <property type="molecule type" value="Genomic_DNA"/>
</dbReference>
<dbReference type="InterPro" id="IPR049704">
    <property type="entry name" value="Aminotrans_3_PPA_site"/>
</dbReference>
<dbReference type="InterPro" id="IPR009081">
    <property type="entry name" value="PP-bd_ACP"/>
</dbReference>
<dbReference type="PROSITE" id="PS50075">
    <property type="entry name" value="CARRIER"/>
    <property type="match status" value="1"/>
</dbReference>
<evidence type="ECO:0000256" key="1">
    <source>
        <dbReference type="ARBA" id="ARBA00001933"/>
    </source>
</evidence>
<evidence type="ECO:0000259" key="3">
    <source>
        <dbReference type="PROSITE" id="PS50075"/>
    </source>
</evidence>
<dbReference type="Gene3D" id="1.10.1200.10">
    <property type="entry name" value="ACP-like"/>
    <property type="match status" value="1"/>
</dbReference>
<comment type="cofactor">
    <cofactor evidence="1">
        <name>pyridoxal 5'-phosphate</name>
        <dbReference type="ChEBI" id="CHEBI:597326"/>
    </cofactor>
</comment>
<keyword evidence="2" id="KW-0663">Pyridoxal phosphate</keyword>
<dbReference type="SUPFAM" id="SSF47336">
    <property type="entry name" value="ACP-like"/>
    <property type="match status" value="1"/>
</dbReference>
<evidence type="ECO:0000313" key="4">
    <source>
        <dbReference type="EMBL" id="GAA0375733.1"/>
    </source>
</evidence>
<organism evidence="4 5">
    <name type="scientific">Paenibacillus motobuensis</name>
    <dbReference type="NCBI Taxonomy" id="295324"/>
    <lineage>
        <taxon>Bacteria</taxon>
        <taxon>Bacillati</taxon>
        <taxon>Bacillota</taxon>
        <taxon>Bacilli</taxon>
        <taxon>Bacillales</taxon>
        <taxon>Paenibacillaceae</taxon>
        <taxon>Paenibacillus</taxon>
    </lineage>
</organism>
<dbReference type="InterPro" id="IPR015421">
    <property type="entry name" value="PyrdxlP-dep_Trfase_major"/>
</dbReference>
<dbReference type="Gene3D" id="3.40.640.10">
    <property type="entry name" value="Type I PLP-dependent aspartate aminotransferase-like (Major domain)"/>
    <property type="match status" value="1"/>
</dbReference>
<dbReference type="InterPro" id="IPR015422">
    <property type="entry name" value="PyrdxlP-dep_Trfase_small"/>
</dbReference>
<dbReference type="PANTHER" id="PTHR43713">
    <property type="entry name" value="GLUTAMATE-1-SEMIALDEHYDE 2,1-AMINOMUTASE"/>
    <property type="match status" value="1"/>
</dbReference>
<dbReference type="SUPFAM" id="SSF53383">
    <property type="entry name" value="PLP-dependent transferases"/>
    <property type="match status" value="1"/>
</dbReference>
<feature type="domain" description="Carrier" evidence="3">
    <location>
        <begin position="3"/>
        <end position="81"/>
    </location>
</feature>
<reference evidence="5" key="1">
    <citation type="journal article" date="2019" name="Int. J. Syst. Evol. Microbiol.">
        <title>The Global Catalogue of Microorganisms (GCM) 10K type strain sequencing project: providing services to taxonomists for standard genome sequencing and annotation.</title>
        <authorList>
            <consortium name="The Broad Institute Genomics Platform"/>
            <consortium name="The Broad Institute Genome Sequencing Center for Infectious Disease"/>
            <person name="Wu L."/>
            <person name="Ma J."/>
        </authorList>
    </citation>
    <scope>NUCLEOTIDE SEQUENCE [LARGE SCALE GENOMIC DNA]</scope>
    <source>
        <strain evidence="5">JCM 12774</strain>
    </source>
</reference>
<comment type="caution">
    <text evidence="4">The sequence shown here is derived from an EMBL/GenBank/DDBJ whole genome shotgun (WGS) entry which is preliminary data.</text>
</comment>
<dbReference type="InterPro" id="IPR015424">
    <property type="entry name" value="PyrdxlP-dep_Trfase"/>
</dbReference>
<dbReference type="PROSITE" id="PS00600">
    <property type="entry name" value="AA_TRANSFER_CLASS_3"/>
    <property type="match status" value="1"/>
</dbReference>
<dbReference type="InterPro" id="IPR036736">
    <property type="entry name" value="ACP-like_sf"/>
</dbReference>
<proteinExistence type="predicted"/>
<evidence type="ECO:0000256" key="2">
    <source>
        <dbReference type="ARBA" id="ARBA00022898"/>
    </source>
</evidence>
<accession>A0ABP3HPM8</accession>
<keyword evidence="5" id="KW-1185">Reference proteome</keyword>
<dbReference type="PANTHER" id="PTHR43713:SF3">
    <property type="entry name" value="GLUTAMATE-1-SEMIALDEHYDE 2,1-AMINOMUTASE 1, CHLOROPLASTIC-RELATED"/>
    <property type="match status" value="1"/>
</dbReference>
<dbReference type="Pfam" id="PF00202">
    <property type="entry name" value="Aminotran_3"/>
    <property type="match status" value="1"/>
</dbReference>
<evidence type="ECO:0000313" key="5">
    <source>
        <dbReference type="Proteomes" id="UP001500340"/>
    </source>
</evidence>
<protein>
    <recommendedName>
        <fullName evidence="3">Carrier domain-containing protein</fullName>
    </recommendedName>
</protein>
<dbReference type="Pfam" id="PF00550">
    <property type="entry name" value="PP-binding"/>
    <property type="match status" value="1"/>
</dbReference>
<dbReference type="Proteomes" id="UP001500340">
    <property type="component" value="Unassembled WGS sequence"/>
</dbReference>
<dbReference type="InterPro" id="IPR005814">
    <property type="entry name" value="Aminotrans_3"/>
</dbReference>
<dbReference type="RefSeq" id="WP_343856752.1">
    <property type="nucleotide sequence ID" value="NZ_BAAACX010000004.1"/>
</dbReference>
<gene>
    <name evidence="4" type="ORF">GCM10008933_03630</name>
</gene>
<name>A0ABP3HPM8_9BACL</name>
<dbReference type="Gene3D" id="3.90.1150.10">
    <property type="entry name" value="Aspartate Aminotransferase, domain 1"/>
    <property type="match status" value="1"/>
</dbReference>